<dbReference type="OrthoDB" id="3082161at2759"/>
<dbReference type="KEGG" id="more:E1B28_006547"/>
<evidence type="ECO:0000259" key="1">
    <source>
        <dbReference type="PROSITE" id="PS50181"/>
    </source>
</evidence>
<sequence>MVSGYRFAGDIPWNDLSQHISLGNIQQDGLHFAIQTPVDLVERRSAILRVVNAVVRSIESRLEEKSTLIPRPDASQRELRFAGVVVDGDLFPPDIVKHPKTMRHPPRLPINRIDSWNSATFASLAHIGVVLHALSTPDDPFTHLPVLAHLAQRPRTRFLAAQLASFGKIGDPPGQAWSVIEEYIRLTSRQYIFLNILLALDQHGDCFENDRVRKMACFPHTSGTFSIGGYLPLNVHSHSEPLAIKVSNKWFPLDGDKLHNYFWSLTHEDNTRRECVPAWREQYIQRCFDVMAVWYALSKEASKTYDALQSQKSDHTFNIMSLFEMVLDAFTSLGDAFHIQRGPLDDFSRQYYAATVREVEALEEVAPVTAAFPISIPVPVKGFLDLPPELHFQIVSYLPLHDLISLSMVCRAIRPQCVVSIFRDPLSVLGELSTGSFDYKIYRRFQSMLEARPHLLHHVRRYTGYYNFLPLDPITSSGRYNEMRLAKGVDIRSPLASQLSYLRWAELNLWNLEYWRQDPDKAIHHALQLAQKCWPDLQSLELKIYQECQSISPIADHNTSELAGDCGKVGCFCGPPNWRLRQLSITAHAYRDLLGIQLVTLPPVPLSSLLQGCAATLTRLKLDLPAAAFGDIRSIPDLFCLSYLSLPSNLSAPDIDIFLPHCPNLSSLEFGPWDWSEAILDTRLDLFGCSNLEILHLHRTPYTISRLPESMRTVNAEMHSLLPLKLEVHNPVQASVFALRLTLELDTRSRTIGALLDLLAPLSKEYPKLSLLELKMQGFYHGTDDQLVRIAKCASDQFPLLQTLILNWREFENNPRRIDFPAADSGQEERERRIVQWMFSECGSLNVVALTGVPPLVQDNPYVHPRMVWAKTVDEEGNVNAVRTGRTAIRWVDETNVL</sequence>
<accession>A0A9P7UVD9</accession>
<reference evidence="2" key="1">
    <citation type="journal article" date="2021" name="Genome Biol. Evol.">
        <title>The assembled and annotated genome of the fairy-ring fungus Marasmius oreades.</title>
        <authorList>
            <person name="Hiltunen M."/>
            <person name="Ament-Velasquez S.L."/>
            <person name="Johannesson H."/>
        </authorList>
    </citation>
    <scope>NUCLEOTIDE SEQUENCE</scope>
    <source>
        <strain evidence="2">03SP1</strain>
    </source>
</reference>
<organism evidence="2 3">
    <name type="scientific">Marasmius oreades</name>
    <name type="common">fairy-ring Marasmius</name>
    <dbReference type="NCBI Taxonomy" id="181124"/>
    <lineage>
        <taxon>Eukaryota</taxon>
        <taxon>Fungi</taxon>
        <taxon>Dikarya</taxon>
        <taxon>Basidiomycota</taxon>
        <taxon>Agaricomycotina</taxon>
        <taxon>Agaricomycetes</taxon>
        <taxon>Agaricomycetidae</taxon>
        <taxon>Agaricales</taxon>
        <taxon>Marasmiineae</taxon>
        <taxon>Marasmiaceae</taxon>
        <taxon>Marasmius</taxon>
    </lineage>
</organism>
<evidence type="ECO:0000313" key="2">
    <source>
        <dbReference type="EMBL" id="KAG7095852.1"/>
    </source>
</evidence>
<dbReference type="RefSeq" id="XP_043012322.1">
    <property type="nucleotide sequence ID" value="XM_043151229.1"/>
</dbReference>
<dbReference type="SUPFAM" id="SSF52058">
    <property type="entry name" value="L domain-like"/>
    <property type="match status" value="1"/>
</dbReference>
<evidence type="ECO:0000313" key="3">
    <source>
        <dbReference type="Proteomes" id="UP001049176"/>
    </source>
</evidence>
<dbReference type="AlphaFoldDB" id="A0A9P7UVD9"/>
<gene>
    <name evidence="2" type="ORF">E1B28_006547</name>
</gene>
<protein>
    <recommendedName>
        <fullName evidence="1">F-box domain-containing protein</fullName>
    </recommendedName>
</protein>
<dbReference type="GeneID" id="66075623"/>
<proteinExistence type="predicted"/>
<dbReference type="Pfam" id="PF00646">
    <property type="entry name" value="F-box"/>
    <property type="match status" value="1"/>
</dbReference>
<dbReference type="SUPFAM" id="SSF81383">
    <property type="entry name" value="F-box domain"/>
    <property type="match status" value="1"/>
</dbReference>
<name>A0A9P7UVD9_9AGAR</name>
<dbReference type="PROSITE" id="PS50181">
    <property type="entry name" value="FBOX"/>
    <property type="match status" value="1"/>
</dbReference>
<dbReference type="Proteomes" id="UP001049176">
    <property type="component" value="Chromosome 3"/>
</dbReference>
<dbReference type="Gene3D" id="1.20.1280.50">
    <property type="match status" value="1"/>
</dbReference>
<dbReference type="InterPro" id="IPR032675">
    <property type="entry name" value="LRR_dom_sf"/>
</dbReference>
<dbReference type="CDD" id="cd09917">
    <property type="entry name" value="F-box_SF"/>
    <property type="match status" value="1"/>
</dbReference>
<dbReference type="EMBL" id="CM032183">
    <property type="protein sequence ID" value="KAG7095852.1"/>
    <property type="molecule type" value="Genomic_DNA"/>
</dbReference>
<dbReference type="InterPro" id="IPR001810">
    <property type="entry name" value="F-box_dom"/>
</dbReference>
<comment type="caution">
    <text evidence="2">The sequence shown here is derived from an EMBL/GenBank/DDBJ whole genome shotgun (WGS) entry which is preliminary data.</text>
</comment>
<feature type="domain" description="F-box" evidence="1">
    <location>
        <begin position="380"/>
        <end position="432"/>
    </location>
</feature>
<keyword evidence="3" id="KW-1185">Reference proteome</keyword>
<dbReference type="Gene3D" id="3.80.10.10">
    <property type="entry name" value="Ribonuclease Inhibitor"/>
    <property type="match status" value="1"/>
</dbReference>
<dbReference type="InterPro" id="IPR036047">
    <property type="entry name" value="F-box-like_dom_sf"/>
</dbReference>